<dbReference type="OrthoDB" id="271882at2759"/>
<dbReference type="EMBL" id="ATMH01003192">
    <property type="protein sequence ID" value="EPY31833.1"/>
    <property type="molecule type" value="Genomic_DNA"/>
</dbReference>
<evidence type="ECO:0000313" key="5">
    <source>
        <dbReference type="Proteomes" id="UP000015354"/>
    </source>
</evidence>
<evidence type="ECO:0000313" key="2">
    <source>
        <dbReference type="EMBL" id="EPY31833.1"/>
    </source>
</evidence>
<dbReference type="Proteomes" id="UP000015354">
    <property type="component" value="Unassembled WGS sequence"/>
</dbReference>
<comment type="caution">
    <text evidence="2">The sequence shown here is derived from an EMBL/GenBank/DDBJ whole genome shotgun (WGS) entry which is preliminary data.</text>
</comment>
<reference evidence="2" key="2">
    <citation type="submission" date="2013-03" db="EMBL/GenBank/DDBJ databases">
        <authorList>
            <person name="Motta M.C.M."/>
            <person name="Martins A.C.A."/>
            <person name="Preta C.M.C.C."/>
            <person name="Silva R."/>
            <person name="de Souza S.S."/>
            <person name="Klein C.C."/>
            <person name="de Almeida L.G.P."/>
            <person name="Cunha O.L."/>
            <person name="Colabardini A.C."/>
            <person name="Lima B.A."/>
            <person name="Machado C.R."/>
            <person name="Soares C.M.A."/>
            <person name="de Menezes C.B.A."/>
            <person name="Bartolomeu D.C."/>
            <person name="Grisard E.C."/>
            <person name="Fantinatti-Garboggini F."/>
            <person name="Rodrigues-Luiz G.F."/>
            <person name="Wagner G."/>
            <person name="Goldman G.H."/>
            <person name="Fietto J.L.R."/>
            <person name="Ciapina L.P."/>
            <person name="Brocchi M."/>
            <person name="Elias M.C."/>
            <person name="Goldman M.H.S."/>
            <person name="Sagot M.-F."/>
            <person name="Pereira M."/>
            <person name="Stoco P.H."/>
            <person name="Teixeira S.M.R."/>
            <person name="de Mendonca-Neto R.P."/>
            <person name="Maciel T.E.F."/>
            <person name="Mendes T.A.O."/>
            <person name="Urmenyi T.P."/>
            <person name="Teixeira M.M.G."/>
            <person name="de Camargo E.F.P."/>
            <person name="de Sousa W."/>
            <person name="Schenkman S."/>
            <person name="de Vasconcelos A.T.R."/>
        </authorList>
    </citation>
    <scope>NUCLEOTIDE SEQUENCE</scope>
</reference>
<name>S9USF2_9TRYP</name>
<keyword evidence="1" id="KW-1133">Transmembrane helix</keyword>
<dbReference type="EMBL" id="ATMH01003047">
    <property type="protein sequence ID" value="EPY31976.1"/>
    <property type="molecule type" value="Genomic_DNA"/>
</dbReference>
<reference evidence="2 5" key="1">
    <citation type="journal article" date="2013" name="PLoS ONE">
        <title>Predicting the Proteins of Angomonas deanei, Strigomonas culicis and Their Respective Endosymbionts Reveals New Aspects of the Trypanosomatidae Family.</title>
        <authorList>
            <person name="Motta M.C."/>
            <person name="Martins A.C."/>
            <person name="de Souza S.S."/>
            <person name="Catta-Preta C.M."/>
            <person name="Silva R."/>
            <person name="Klein C.C."/>
            <person name="de Almeida L.G."/>
            <person name="de Lima Cunha O."/>
            <person name="Ciapina L.P."/>
            <person name="Brocchi M."/>
            <person name="Colabardini A.C."/>
            <person name="de Araujo Lima B."/>
            <person name="Machado C.R."/>
            <person name="de Almeida Soares C.M."/>
            <person name="Probst C.M."/>
            <person name="de Menezes C.B."/>
            <person name="Thompson C.E."/>
            <person name="Bartholomeu D.C."/>
            <person name="Gradia D.F."/>
            <person name="Pavoni D.P."/>
            <person name="Grisard E.C."/>
            <person name="Fantinatti-Garboggini F."/>
            <person name="Marchini F.K."/>
            <person name="Rodrigues-Luiz G.F."/>
            <person name="Wagner G."/>
            <person name="Goldman G.H."/>
            <person name="Fietto J.L."/>
            <person name="Elias M.C."/>
            <person name="Goldman M.H."/>
            <person name="Sagot M.F."/>
            <person name="Pereira M."/>
            <person name="Stoco P.H."/>
            <person name="de Mendonca-Neto R.P."/>
            <person name="Teixeira S.M."/>
            <person name="Maciel T.E."/>
            <person name="de Oliveira Mendes T.A."/>
            <person name="Urmenyi T.P."/>
            <person name="de Souza W."/>
            <person name="Schenkman S."/>
            <person name="de Vasconcelos A.T."/>
        </authorList>
    </citation>
    <scope>NUCLEOTIDE SEQUENCE [LARGE SCALE GENOMIC DNA]</scope>
</reference>
<evidence type="ECO:0000313" key="4">
    <source>
        <dbReference type="EMBL" id="EPY34260.1"/>
    </source>
</evidence>
<accession>S9USF2</accession>
<gene>
    <name evidence="4" type="ORF">STCU_01711</name>
    <name evidence="3" type="ORF">STCU_03047</name>
    <name evidence="2" type="ORF">STCU_03192</name>
</gene>
<protein>
    <submittedName>
        <fullName evidence="2">Uncharacterized protein</fullName>
    </submittedName>
</protein>
<evidence type="ECO:0000256" key="1">
    <source>
        <dbReference type="SAM" id="Phobius"/>
    </source>
</evidence>
<keyword evidence="1" id="KW-0812">Transmembrane</keyword>
<feature type="transmembrane region" description="Helical" evidence="1">
    <location>
        <begin position="50"/>
        <end position="71"/>
    </location>
</feature>
<keyword evidence="5" id="KW-1185">Reference proteome</keyword>
<evidence type="ECO:0000313" key="3">
    <source>
        <dbReference type="EMBL" id="EPY31976.1"/>
    </source>
</evidence>
<organism evidence="2 5">
    <name type="scientific">Strigomonas culicis</name>
    <dbReference type="NCBI Taxonomy" id="28005"/>
    <lineage>
        <taxon>Eukaryota</taxon>
        <taxon>Discoba</taxon>
        <taxon>Euglenozoa</taxon>
        <taxon>Kinetoplastea</taxon>
        <taxon>Metakinetoplastina</taxon>
        <taxon>Trypanosomatida</taxon>
        <taxon>Trypanosomatidae</taxon>
        <taxon>Strigomonadinae</taxon>
        <taxon>Strigomonas</taxon>
    </lineage>
</organism>
<keyword evidence="1" id="KW-0472">Membrane</keyword>
<sequence>MCEAGHGNWVFTDADACYAASNLRLVKCSCPFTTCSEASSGYRCTLTSSIMILSGFLVVVWLLAVSTYFYLSNLIKNLEHEARVKARSEGGRNYYYEKLFGSGSPSSSQIEVLPTETTSLLPSK</sequence>
<dbReference type="AlphaFoldDB" id="S9USF2"/>
<dbReference type="EMBL" id="ATMH01001711">
    <property type="protein sequence ID" value="EPY34260.1"/>
    <property type="molecule type" value="Genomic_DNA"/>
</dbReference>
<proteinExistence type="predicted"/>